<dbReference type="RefSeq" id="WP_135277549.1">
    <property type="nucleotide sequence ID" value="NZ_PQVH01000008.1"/>
</dbReference>
<dbReference type="EMBL" id="PQVH01000008">
    <property type="protein sequence ID" value="TFW71822.1"/>
    <property type="molecule type" value="Genomic_DNA"/>
</dbReference>
<keyword evidence="2" id="KW-1133">Transmembrane helix</keyword>
<evidence type="ECO:0000256" key="1">
    <source>
        <dbReference type="SAM" id="MobiDB-lite"/>
    </source>
</evidence>
<feature type="domain" description="Cytoskeleton protein RodZ-like C-terminal" evidence="3">
    <location>
        <begin position="256"/>
        <end position="326"/>
    </location>
</feature>
<name>A0A4Y9VSI1_9PROT</name>
<evidence type="ECO:0000313" key="5">
    <source>
        <dbReference type="Proteomes" id="UP000297706"/>
    </source>
</evidence>
<organism evidence="4 5">
    <name type="scientific">Methylotenera oryzisoli</name>
    <dbReference type="NCBI Taxonomy" id="2080758"/>
    <lineage>
        <taxon>Bacteria</taxon>
        <taxon>Pseudomonadati</taxon>
        <taxon>Pseudomonadota</taxon>
        <taxon>Betaproteobacteria</taxon>
        <taxon>Nitrosomonadales</taxon>
        <taxon>Methylophilaceae</taxon>
        <taxon>Methylotenera</taxon>
    </lineage>
</organism>
<feature type="transmembrane region" description="Helical" evidence="2">
    <location>
        <begin position="118"/>
        <end position="138"/>
    </location>
</feature>
<dbReference type="SUPFAM" id="SSF47413">
    <property type="entry name" value="lambda repressor-like DNA-binding domains"/>
    <property type="match status" value="1"/>
</dbReference>
<accession>A0A4Y9VSI1</accession>
<dbReference type="InterPro" id="IPR050400">
    <property type="entry name" value="Bact_Cytoskel_RodZ"/>
</dbReference>
<proteinExistence type="predicted"/>
<dbReference type="CDD" id="cd00093">
    <property type="entry name" value="HTH_XRE"/>
    <property type="match status" value="1"/>
</dbReference>
<protein>
    <submittedName>
        <fullName evidence="4">DUF4115 domain-containing protein</fullName>
    </submittedName>
</protein>
<dbReference type="OrthoDB" id="8561330at2"/>
<keyword evidence="5" id="KW-1185">Reference proteome</keyword>
<dbReference type="PANTHER" id="PTHR34475">
    <property type="match status" value="1"/>
</dbReference>
<keyword evidence="2" id="KW-0472">Membrane</keyword>
<dbReference type="Gene3D" id="1.10.260.40">
    <property type="entry name" value="lambda repressor-like DNA-binding domains"/>
    <property type="match status" value="1"/>
</dbReference>
<reference evidence="4 5" key="1">
    <citation type="submission" date="2018-02" db="EMBL/GenBank/DDBJ databases">
        <title>A novel lanthanide dependent methylotroph, Methylotenera sp. La3113.</title>
        <authorList>
            <person name="Lv H."/>
            <person name="Tani A."/>
        </authorList>
    </citation>
    <scope>NUCLEOTIDE SEQUENCE [LARGE SCALE GENOMIC DNA]</scope>
    <source>
        <strain evidence="4 5">La3113</strain>
    </source>
</reference>
<comment type="caution">
    <text evidence="4">The sequence shown here is derived from an EMBL/GenBank/DDBJ whole genome shotgun (WGS) entry which is preliminary data.</text>
</comment>
<dbReference type="InterPro" id="IPR025194">
    <property type="entry name" value="RodZ-like_C"/>
</dbReference>
<dbReference type="GO" id="GO:0003677">
    <property type="term" value="F:DNA binding"/>
    <property type="evidence" value="ECO:0007669"/>
    <property type="project" value="InterPro"/>
</dbReference>
<dbReference type="InterPro" id="IPR001387">
    <property type="entry name" value="Cro/C1-type_HTH"/>
</dbReference>
<dbReference type="Proteomes" id="UP000297706">
    <property type="component" value="Unassembled WGS sequence"/>
</dbReference>
<evidence type="ECO:0000313" key="4">
    <source>
        <dbReference type="EMBL" id="TFW71822.1"/>
    </source>
</evidence>
<sequence>MTDTQQVEEKVEEVSVTASVGALLQAAREAKKLSQQNVSDHLRYSVKQVDALERDAFDLLPDAMITRGFIRNYARLLEIDAAPLLDIYRQLSPAQSPNLLAVNPSMQPVQLTKDNRPWLTYILGSILVLFFLLAWFVYIEYLPKQSPVADDAVQQTTAPVAEAPADTQESSEVVLSETTLPEPALPAAERQFAEDAVSNQDAGVAPVSNTQPQSSAPVSAPVQAVPAVAPLAPIKPEPQVKPDPQAAAAALKKVSISVTDKTWVRVSDKAGQILYEATLNAGDTQSLSFQSPFSVVIGNAKAATVNVSGQAVDLAGYTRSNVARISLE</sequence>
<dbReference type="AlphaFoldDB" id="A0A4Y9VSI1"/>
<keyword evidence="2" id="KW-0812">Transmembrane</keyword>
<dbReference type="InterPro" id="IPR010982">
    <property type="entry name" value="Lambda_DNA-bd_dom_sf"/>
</dbReference>
<evidence type="ECO:0000256" key="2">
    <source>
        <dbReference type="SAM" id="Phobius"/>
    </source>
</evidence>
<evidence type="ECO:0000259" key="3">
    <source>
        <dbReference type="Pfam" id="PF13464"/>
    </source>
</evidence>
<gene>
    <name evidence="4" type="ORF">C3Y98_06980</name>
</gene>
<dbReference type="Pfam" id="PF13464">
    <property type="entry name" value="RodZ_C"/>
    <property type="match status" value="1"/>
</dbReference>
<dbReference type="Pfam" id="PF13413">
    <property type="entry name" value="HTH_25"/>
    <property type="match status" value="1"/>
</dbReference>
<feature type="region of interest" description="Disordered" evidence="1">
    <location>
        <begin position="193"/>
        <end position="217"/>
    </location>
</feature>
<dbReference type="PANTHER" id="PTHR34475:SF1">
    <property type="entry name" value="CYTOSKELETON PROTEIN RODZ"/>
    <property type="match status" value="1"/>
</dbReference>